<keyword evidence="4 5" id="KW-0663">Pyridoxal phosphate</keyword>
<dbReference type="EMBL" id="JAVREV010000009">
    <property type="protein sequence ID" value="MDT0444305.1"/>
    <property type="molecule type" value="Genomic_DNA"/>
</dbReference>
<accession>A0ABU2S883</accession>
<gene>
    <name evidence="6" type="ORF">RM779_17130</name>
</gene>
<reference evidence="7" key="1">
    <citation type="submission" date="2023-07" db="EMBL/GenBank/DDBJ databases">
        <title>30 novel species of actinomycetes from the DSMZ collection.</title>
        <authorList>
            <person name="Nouioui I."/>
        </authorList>
    </citation>
    <scope>NUCLEOTIDE SEQUENCE [LARGE SCALE GENOMIC DNA]</scope>
    <source>
        <strain evidence="7">DSM 41886</strain>
    </source>
</reference>
<dbReference type="Proteomes" id="UP001183615">
    <property type="component" value="Unassembled WGS sequence"/>
</dbReference>
<dbReference type="InterPro" id="IPR015422">
    <property type="entry name" value="PyrdxlP-dep_Trfase_small"/>
</dbReference>
<evidence type="ECO:0000256" key="2">
    <source>
        <dbReference type="ARBA" id="ARBA00022576"/>
    </source>
</evidence>
<evidence type="ECO:0000313" key="7">
    <source>
        <dbReference type="Proteomes" id="UP001183615"/>
    </source>
</evidence>
<keyword evidence="2 6" id="KW-0032">Aminotransferase</keyword>
<evidence type="ECO:0000256" key="4">
    <source>
        <dbReference type="ARBA" id="ARBA00022898"/>
    </source>
</evidence>
<keyword evidence="7" id="KW-1185">Reference proteome</keyword>
<dbReference type="Gene3D" id="3.40.640.10">
    <property type="entry name" value="Type I PLP-dependent aspartate aminotransferase-like (Major domain)"/>
    <property type="match status" value="2"/>
</dbReference>
<comment type="caution">
    <text evidence="6">The sequence shown here is derived from an EMBL/GenBank/DDBJ whole genome shotgun (WGS) entry which is preliminary data.</text>
</comment>
<dbReference type="SUPFAM" id="SSF53383">
    <property type="entry name" value="PLP-dependent transferases"/>
    <property type="match status" value="1"/>
</dbReference>
<dbReference type="Gene3D" id="3.90.1150.10">
    <property type="entry name" value="Aspartate Aminotransferase, domain 1"/>
    <property type="match status" value="2"/>
</dbReference>
<dbReference type="Pfam" id="PF00202">
    <property type="entry name" value="Aminotran_3"/>
    <property type="match status" value="1"/>
</dbReference>
<dbReference type="InterPro" id="IPR015421">
    <property type="entry name" value="PyrdxlP-dep_Trfase_major"/>
</dbReference>
<dbReference type="PANTHER" id="PTHR11986">
    <property type="entry name" value="AMINOTRANSFERASE CLASS III"/>
    <property type="match status" value="1"/>
</dbReference>
<dbReference type="InterPro" id="IPR005814">
    <property type="entry name" value="Aminotrans_3"/>
</dbReference>
<dbReference type="InterPro" id="IPR015424">
    <property type="entry name" value="PyrdxlP-dep_Trfase"/>
</dbReference>
<comment type="cofactor">
    <cofactor evidence="1">
        <name>pyridoxal 5'-phosphate</name>
        <dbReference type="ChEBI" id="CHEBI:597326"/>
    </cofactor>
</comment>
<proteinExistence type="inferred from homology"/>
<evidence type="ECO:0000256" key="1">
    <source>
        <dbReference type="ARBA" id="ARBA00001933"/>
    </source>
</evidence>
<comment type="similarity">
    <text evidence="5">Belongs to the class-III pyridoxal-phosphate-dependent aminotransferase family.</text>
</comment>
<evidence type="ECO:0000256" key="5">
    <source>
        <dbReference type="RuleBase" id="RU003560"/>
    </source>
</evidence>
<dbReference type="GO" id="GO:0008483">
    <property type="term" value="F:transaminase activity"/>
    <property type="evidence" value="ECO:0007669"/>
    <property type="project" value="UniProtKB-KW"/>
</dbReference>
<dbReference type="RefSeq" id="WP_311618581.1">
    <property type="nucleotide sequence ID" value="NZ_JAVREV010000009.1"/>
</dbReference>
<protein>
    <submittedName>
        <fullName evidence="6">Aminotransferase class III-fold pyridoxal phosphate-dependent enzyme</fullName>
    </submittedName>
</protein>
<sequence length="530" mass="56289">MNSESGATELAEPNLRAWLTTIGLDVEYVRGAGNTLFMRGDDGAEIPVIDYAGGYGALFFGHNHPVITARARELLDTGAPVLAQFSAHPQASRLVLELNRIIHRELGDTEPYYATFANSGAEAIEAAVKHAELDRVSRLSAVTGELEAATARARSAVLAGEAAVDPGVWQRLGVPRPAGDGDAVADLVAEIARRNAAQTARPPVFLALEGGFHGKLGTSVQLTHNEGYRAPFQALAAGARFVPRERPEVLKDILAEESGTLLGLAVTGGGVRLVERDHHTLCAFLVEPIQGEGGIRPLSEEFARQIQEFSAAAGCPIVVDEIQSGMGRVGRLLASSHLGLRADYYVLAKSLGGGLAKAAVMLVRGSRYRQEFELVHSSTFAKDGFSCPIALTVLELLEADGGRAYTLALERGAALAGMLESVRAAFPDVVKEIRGRGLMLGLEFHDQSGSADPLVRDAVASGTFGYLIAGHLLQAHRIRTFPTASAVSTLRFEPSVLLTDAEIDRLEEALTDVCAILRGRTGKRLAIPAA</sequence>
<keyword evidence="3" id="KW-0808">Transferase</keyword>
<dbReference type="PANTHER" id="PTHR11986:SF79">
    <property type="entry name" value="ACETYLORNITHINE AMINOTRANSFERASE, MITOCHONDRIAL"/>
    <property type="match status" value="1"/>
</dbReference>
<organism evidence="6 7">
    <name type="scientific">Streptomyces johnsoniae</name>
    <dbReference type="NCBI Taxonomy" id="3075532"/>
    <lineage>
        <taxon>Bacteria</taxon>
        <taxon>Bacillati</taxon>
        <taxon>Actinomycetota</taxon>
        <taxon>Actinomycetes</taxon>
        <taxon>Kitasatosporales</taxon>
        <taxon>Streptomycetaceae</taxon>
        <taxon>Streptomyces</taxon>
    </lineage>
</organism>
<name>A0ABU2S883_9ACTN</name>
<evidence type="ECO:0000256" key="3">
    <source>
        <dbReference type="ARBA" id="ARBA00022679"/>
    </source>
</evidence>
<evidence type="ECO:0000313" key="6">
    <source>
        <dbReference type="EMBL" id="MDT0444305.1"/>
    </source>
</evidence>
<dbReference type="InterPro" id="IPR050103">
    <property type="entry name" value="Class-III_PLP-dep_AT"/>
</dbReference>